<gene>
    <name evidence="2" type="ORF">Cni_G03601</name>
</gene>
<protein>
    <recommendedName>
        <fullName evidence="4">DUF4283 domain-containing protein</fullName>
    </recommendedName>
</protein>
<evidence type="ECO:0008006" key="4">
    <source>
        <dbReference type="Google" id="ProtNLM"/>
    </source>
</evidence>
<proteinExistence type="predicted"/>
<feature type="compositionally biased region" description="Low complexity" evidence="1">
    <location>
        <begin position="34"/>
        <end position="49"/>
    </location>
</feature>
<name>A0AAQ3JRS6_9LILI</name>
<evidence type="ECO:0000256" key="1">
    <source>
        <dbReference type="SAM" id="MobiDB-lite"/>
    </source>
</evidence>
<organism evidence="2 3">
    <name type="scientific">Canna indica</name>
    <name type="common">Indian-shot</name>
    <dbReference type="NCBI Taxonomy" id="4628"/>
    <lineage>
        <taxon>Eukaryota</taxon>
        <taxon>Viridiplantae</taxon>
        <taxon>Streptophyta</taxon>
        <taxon>Embryophyta</taxon>
        <taxon>Tracheophyta</taxon>
        <taxon>Spermatophyta</taxon>
        <taxon>Magnoliopsida</taxon>
        <taxon>Liliopsida</taxon>
        <taxon>Zingiberales</taxon>
        <taxon>Cannaceae</taxon>
        <taxon>Canna</taxon>
    </lineage>
</organism>
<dbReference type="Proteomes" id="UP001327560">
    <property type="component" value="Chromosome 1"/>
</dbReference>
<accession>A0AAQ3JRS6</accession>
<keyword evidence="3" id="KW-1185">Reference proteome</keyword>
<reference evidence="2 3" key="1">
    <citation type="submission" date="2023-10" db="EMBL/GenBank/DDBJ databases">
        <title>Chromosome-scale genome assembly provides insights into flower coloration mechanisms of Canna indica.</title>
        <authorList>
            <person name="Li C."/>
        </authorList>
    </citation>
    <scope>NUCLEOTIDE SEQUENCE [LARGE SCALE GENOMIC DNA]</scope>
    <source>
        <tissue evidence="2">Flower</tissue>
    </source>
</reference>
<dbReference type="PANTHER" id="PTHR31286:SF180">
    <property type="entry name" value="OS10G0362600 PROTEIN"/>
    <property type="match status" value="1"/>
</dbReference>
<dbReference type="AlphaFoldDB" id="A0AAQ3JRS6"/>
<sequence length="162" mass="17824">MSAPPPSVRDGDGDPLPPPDPPSNPPMPPDRGASTLLSSLSRPPLSWRRSSSKAPASTPGPSWAQILRDGNFPHLAIWDVPGLASVLDLEEGFFIFRFRDAKSSSDILAAGPYFLGGSALRLIPWWPCFRPWEETFHTAPVWVRFLGLSLEFWNSDSISRMA</sequence>
<evidence type="ECO:0000313" key="2">
    <source>
        <dbReference type="EMBL" id="WOK94896.1"/>
    </source>
</evidence>
<feature type="region of interest" description="Disordered" evidence="1">
    <location>
        <begin position="1"/>
        <end position="62"/>
    </location>
</feature>
<dbReference type="EMBL" id="CP136890">
    <property type="protein sequence ID" value="WOK94896.1"/>
    <property type="molecule type" value="Genomic_DNA"/>
</dbReference>
<dbReference type="InterPro" id="IPR040256">
    <property type="entry name" value="At4g02000-like"/>
</dbReference>
<dbReference type="PANTHER" id="PTHR31286">
    <property type="entry name" value="GLYCINE-RICH CELL WALL STRUCTURAL PROTEIN 1.8-LIKE"/>
    <property type="match status" value="1"/>
</dbReference>
<evidence type="ECO:0000313" key="3">
    <source>
        <dbReference type="Proteomes" id="UP001327560"/>
    </source>
</evidence>
<feature type="compositionally biased region" description="Pro residues" evidence="1">
    <location>
        <begin position="15"/>
        <end position="29"/>
    </location>
</feature>